<keyword evidence="7" id="KW-0408">Iron</keyword>
<evidence type="ECO:0000256" key="1">
    <source>
        <dbReference type="ARBA" id="ARBA00001936"/>
    </source>
</evidence>
<keyword evidence="8" id="KW-0464">Manganese</keyword>
<evidence type="ECO:0000256" key="4">
    <source>
        <dbReference type="ARBA" id="ARBA00011738"/>
    </source>
</evidence>
<gene>
    <name evidence="11" type="ORF">DKK79_04150</name>
</gene>
<dbReference type="Pfam" id="PF00834">
    <property type="entry name" value="Ribul_P_3_epim"/>
    <property type="match status" value="1"/>
</dbReference>
<dbReference type="PANTHER" id="PTHR11749">
    <property type="entry name" value="RIBULOSE-5-PHOSPHATE-3-EPIMERASE"/>
    <property type="match status" value="1"/>
</dbReference>
<evidence type="ECO:0000256" key="3">
    <source>
        <dbReference type="ARBA" id="ARBA00001954"/>
    </source>
</evidence>
<evidence type="ECO:0000313" key="11">
    <source>
        <dbReference type="EMBL" id="PXZ06247.1"/>
    </source>
</evidence>
<dbReference type="GO" id="GO:0046872">
    <property type="term" value="F:metal ion binding"/>
    <property type="evidence" value="ECO:0007669"/>
    <property type="project" value="UniProtKB-KW"/>
</dbReference>
<comment type="caution">
    <text evidence="11">The sequence shown here is derived from an EMBL/GenBank/DDBJ whole genome shotgun (WGS) entry which is preliminary data.</text>
</comment>
<evidence type="ECO:0000313" key="12">
    <source>
        <dbReference type="Proteomes" id="UP000247483"/>
    </source>
</evidence>
<protein>
    <submittedName>
        <fullName evidence="11">Allulose-6-phosphate 3-epimerase</fullName>
    </submittedName>
</protein>
<evidence type="ECO:0000256" key="9">
    <source>
        <dbReference type="ARBA" id="ARBA00023235"/>
    </source>
</evidence>
<dbReference type="SUPFAM" id="SSF51366">
    <property type="entry name" value="Ribulose-phoshate binding barrel"/>
    <property type="match status" value="1"/>
</dbReference>
<comment type="cofactor">
    <cofactor evidence="3">
        <name>Fe(2+)</name>
        <dbReference type="ChEBI" id="CHEBI:29033"/>
    </cofactor>
</comment>
<comment type="subunit">
    <text evidence="4">Homodimer.</text>
</comment>
<reference evidence="11 12" key="1">
    <citation type="submission" date="2018-05" db="EMBL/GenBank/DDBJ databases">
        <title>Reference genomes for bee gut microbiota database.</title>
        <authorList>
            <person name="Ellegaard K.M."/>
        </authorList>
    </citation>
    <scope>NUCLEOTIDE SEQUENCE [LARGE SCALE GENOMIC DNA]</scope>
    <source>
        <strain evidence="11 12">ESL0177</strain>
    </source>
</reference>
<dbReference type="EMBL" id="QGLP01000004">
    <property type="protein sequence ID" value="PXZ06247.1"/>
    <property type="molecule type" value="Genomic_DNA"/>
</dbReference>
<dbReference type="PROSITE" id="PS01086">
    <property type="entry name" value="RIBUL_P_3_EPIMER_2"/>
    <property type="match status" value="1"/>
</dbReference>
<accession>A0A2V4ED53</accession>
<evidence type="ECO:0000256" key="2">
    <source>
        <dbReference type="ARBA" id="ARBA00001947"/>
    </source>
</evidence>
<comment type="cofactor">
    <cofactor evidence="1">
        <name>Mn(2+)</name>
        <dbReference type="ChEBI" id="CHEBI:29035"/>
    </cofactor>
</comment>
<evidence type="ECO:0000256" key="5">
    <source>
        <dbReference type="ARBA" id="ARBA00022723"/>
    </source>
</evidence>
<evidence type="ECO:0000256" key="8">
    <source>
        <dbReference type="ARBA" id="ARBA00023211"/>
    </source>
</evidence>
<keyword evidence="5" id="KW-0479">Metal-binding</keyword>
<dbReference type="GO" id="GO:1901135">
    <property type="term" value="P:carbohydrate derivative metabolic process"/>
    <property type="evidence" value="ECO:0007669"/>
    <property type="project" value="UniProtKB-ARBA"/>
</dbReference>
<evidence type="ECO:0000256" key="10">
    <source>
        <dbReference type="ARBA" id="ARBA00023277"/>
    </source>
</evidence>
<dbReference type="GO" id="GO:0005975">
    <property type="term" value="P:carbohydrate metabolic process"/>
    <property type="evidence" value="ECO:0007669"/>
    <property type="project" value="InterPro"/>
</dbReference>
<dbReference type="GO" id="GO:0046496">
    <property type="term" value="P:nicotinamide nucleotide metabolic process"/>
    <property type="evidence" value="ECO:0007669"/>
    <property type="project" value="UniProtKB-ARBA"/>
</dbReference>
<comment type="cofactor">
    <cofactor evidence="2">
        <name>Zn(2+)</name>
        <dbReference type="ChEBI" id="CHEBI:29105"/>
    </cofactor>
</comment>
<dbReference type="NCBIfam" id="NF007266">
    <property type="entry name" value="PRK09722.1"/>
    <property type="match status" value="1"/>
</dbReference>
<keyword evidence="6" id="KW-0862">Zinc</keyword>
<evidence type="ECO:0000256" key="6">
    <source>
        <dbReference type="ARBA" id="ARBA00022833"/>
    </source>
</evidence>
<evidence type="ECO:0000256" key="7">
    <source>
        <dbReference type="ARBA" id="ARBA00023004"/>
    </source>
</evidence>
<dbReference type="FunFam" id="3.20.20.70:FF:000191">
    <property type="entry name" value="ribulose-phosphate 3-epimerase isoform X2"/>
    <property type="match status" value="1"/>
</dbReference>
<organism evidence="11 12">
    <name type="scientific">Gilliamella apicola</name>
    <dbReference type="NCBI Taxonomy" id="1196095"/>
    <lineage>
        <taxon>Bacteria</taxon>
        <taxon>Pseudomonadati</taxon>
        <taxon>Pseudomonadota</taxon>
        <taxon>Gammaproteobacteria</taxon>
        <taxon>Orbales</taxon>
        <taxon>Orbaceae</taxon>
        <taxon>Gilliamella</taxon>
    </lineage>
</organism>
<keyword evidence="9" id="KW-0413">Isomerase</keyword>
<dbReference type="AlphaFoldDB" id="A0A2V4ED53"/>
<dbReference type="GO" id="GO:0016857">
    <property type="term" value="F:racemase and epimerase activity, acting on carbohydrates and derivatives"/>
    <property type="evidence" value="ECO:0007669"/>
    <property type="project" value="InterPro"/>
</dbReference>
<proteinExistence type="predicted"/>
<dbReference type="RefSeq" id="WP_110423303.1">
    <property type="nucleotide sequence ID" value="NZ_QGLP01000004.1"/>
</dbReference>
<dbReference type="InterPro" id="IPR000056">
    <property type="entry name" value="Ribul_P_3_epim-like"/>
</dbReference>
<name>A0A2V4ED53_9GAMM</name>
<keyword evidence="10" id="KW-0119">Carbohydrate metabolism</keyword>
<dbReference type="Proteomes" id="UP000247483">
    <property type="component" value="Unassembled WGS sequence"/>
</dbReference>
<dbReference type="NCBIfam" id="NF004076">
    <property type="entry name" value="PRK05581.1-4"/>
    <property type="match status" value="1"/>
</dbReference>
<dbReference type="Gene3D" id="3.20.20.70">
    <property type="entry name" value="Aldolase class I"/>
    <property type="match status" value="1"/>
</dbReference>
<dbReference type="GO" id="GO:0006163">
    <property type="term" value="P:purine nucleotide metabolic process"/>
    <property type="evidence" value="ECO:0007669"/>
    <property type="project" value="UniProtKB-ARBA"/>
</dbReference>
<dbReference type="CDD" id="cd00429">
    <property type="entry name" value="RPE"/>
    <property type="match status" value="1"/>
</dbReference>
<dbReference type="InterPro" id="IPR013785">
    <property type="entry name" value="Aldolase_TIM"/>
</dbReference>
<sequence length="219" mass="24996">MMIAPSLMCMDLTKFTEQLTFLDERIDYYHVDIMDGHFVPNLTLSPFFVSEVKKIVEKPIDCHLMVTDPINYIDELEARGANIISLQVETLEGCAFRIIEKIKKHGLKCGLVFNPNSSLELAKYYINYADFITIMTVDPGFAGQPFIENMLFKIKEFKEYKDNNNLNYVISIDGGCSHKTFNKLLNAGAESLILGSSGLFNYDTDIKKAWEIMNSYLLN</sequence>
<dbReference type="GO" id="GO:0006091">
    <property type="term" value="P:generation of precursor metabolites and energy"/>
    <property type="evidence" value="ECO:0007669"/>
    <property type="project" value="UniProtKB-ARBA"/>
</dbReference>
<dbReference type="InterPro" id="IPR011060">
    <property type="entry name" value="RibuloseP-bd_barrel"/>
</dbReference>